<gene>
    <name evidence="2" type="ORF">FB45DRAFT_946930</name>
</gene>
<evidence type="ECO:0000313" key="2">
    <source>
        <dbReference type="EMBL" id="KAJ7608183.1"/>
    </source>
</evidence>
<evidence type="ECO:0000313" key="3">
    <source>
        <dbReference type="Proteomes" id="UP001221142"/>
    </source>
</evidence>
<proteinExistence type="predicted"/>
<comment type="caution">
    <text evidence="2">The sequence shown here is derived from an EMBL/GenBank/DDBJ whole genome shotgun (WGS) entry which is preliminary data.</text>
</comment>
<organism evidence="2 3">
    <name type="scientific">Roridomyces roridus</name>
    <dbReference type="NCBI Taxonomy" id="1738132"/>
    <lineage>
        <taxon>Eukaryota</taxon>
        <taxon>Fungi</taxon>
        <taxon>Dikarya</taxon>
        <taxon>Basidiomycota</taxon>
        <taxon>Agaricomycotina</taxon>
        <taxon>Agaricomycetes</taxon>
        <taxon>Agaricomycetidae</taxon>
        <taxon>Agaricales</taxon>
        <taxon>Marasmiineae</taxon>
        <taxon>Mycenaceae</taxon>
        <taxon>Roridomyces</taxon>
    </lineage>
</organism>
<dbReference type="EMBL" id="JARKIF010000046">
    <property type="protein sequence ID" value="KAJ7608183.1"/>
    <property type="molecule type" value="Genomic_DNA"/>
</dbReference>
<name>A0AAD7FA48_9AGAR</name>
<sequence length="192" mass="21149">MSRPNHPDWQALQHGATDDDDRVRQVLNYGNYHSGEAQNTQHSYSPGYGDARSIANHTPYHQEYANPSIIPQGGNTTSMLSSSLPLAHSNHPQVAQTDPAGMCAEPPYHLNNSSLGECFIRSYIYFFRQTRQPLVGLSRCLVGIPWSPTRHLGLPPDPSVTLTPPAWIMANPFPEVPPTTISPTRCLVGIPL</sequence>
<feature type="non-terminal residue" evidence="2">
    <location>
        <position position="192"/>
    </location>
</feature>
<protein>
    <submittedName>
        <fullName evidence="2">Uncharacterized protein</fullName>
    </submittedName>
</protein>
<dbReference type="Proteomes" id="UP001221142">
    <property type="component" value="Unassembled WGS sequence"/>
</dbReference>
<feature type="region of interest" description="Disordered" evidence="1">
    <location>
        <begin position="1"/>
        <end position="23"/>
    </location>
</feature>
<accession>A0AAD7FA48</accession>
<keyword evidence="3" id="KW-1185">Reference proteome</keyword>
<evidence type="ECO:0000256" key="1">
    <source>
        <dbReference type="SAM" id="MobiDB-lite"/>
    </source>
</evidence>
<reference evidence="2" key="1">
    <citation type="submission" date="2023-03" db="EMBL/GenBank/DDBJ databases">
        <title>Massive genome expansion in bonnet fungi (Mycena s.s.) driven by repeated elements and novel gene families across ecological guilds.</title>
        <authorList>
            <consortium name="Lawrence Berkeley National Laboratory"/>
            <person name="Harder C.B."/>
            <person name="Miyauchi S."/>
            <person name="Viragh M."/>
            <person name="Kuo A."/>
            <person name="Thoen E."/>
            <person name="Andreopoulos B."/>
            <person name="Lu D."/>
            <person name="Skrede I."/>
            <person name="Drula E."/>
            <person name="Henrissat B."/>
            <person name="Morin E."/>
            <person name="Kohler A."/>
            <person name="Barry K."/>
            <person name="LaButti K."/>
            <person name="Morin E."/>
            <person name="Salamov A."/>
            <person name="Lipzen A."/>
            <person name="Mereny Z."/>
            <person name="Hegedus B."/>
            <person name="Baldrian P."/>
            <person name="Stursova M."/>
            <person name="Weitz H."/>
            <person name="Taylor A."/>
            <person name="Grigoriev I.V."/>
            <person name="Nagy L.G."/>
            <person name="Martin F."/>
            <person name="Kauserud H."/>
        </authorList>
    </citation>
    <scope>NUCLEOTIDE SEQUENCE</scope>
    <source>
        <strain evidence="2">9284</strain>
    </source>
</reference>
<dbReference type="AlphaFoldDB" id="A0AAD7FA48"/>